<name>A0ABT6F021_9SYNE</name>
<dbReference type="RefSeq" id="WP_277867088.1">
    <property type="nucleotide sequence ID" value="NZ_JAKKUT010000002.1"/>
</dbReference>
<keyword evidence="4" id="KW-1185">Reference proteome</keyword>
<proteinExistence type="predicted"/>
<reference evidence="3" key="1">
    <citation type="journal article" date="2022" name="Genome Biol. Evol.">
        <title>A New Gene Family Diagnostic for Intracellular Biomineralization of Amorphous Ca Carbonates by Cyanobacteria.</title>
        <authorList>
            <person name="Benzerara K."/>
            <person name="Duprat E."/>
            <person name="Bitard-Feildel T."/>
            <person name="Caumes G."/>
            <person name="Cassier-Chauvat C."/>
            <person name="Chauvat F."/>
            <person name="Dezi M."/>
            <person name="Diop S.I."/>
            <person name="Gaschignard G."/>
            <person name="Gorgen S."/>
            <person name="Gugger M."/>
            <person name="Lopez-Garcia P."/>
            <person name="Millet M."/>
            <person name="Skouri-Panet F."/>
            <person name="Moreira D."/>
            <person name="Callebaut I."/>
        </authorList>
    </citation>
    <scope>NUCLEOTIDE SEQUENCE</scope>
    <source>
        <strain evidence="3">G9</strain>
    </source>
</reference>
<dbReference type="Proteomes" id="UP001154265">
    <property type="component" value="Unassembled WGS sequence"/>
</dbReference>
<feature type="domain" description="Filamentous haemagglutinin FhaB/tRNA nuclease CdiA-like TPS" evidence="2">
    <location>
        <begin position="29"/>
        <end position="143"/>
    </location>
</feature>
<gene>
    <name evidence="3" type="ORF">L3556_09745</name>
</gene>
<reference evidence="3" key="2">
    <citation type="submission" date="2022-01" db="EMBL/GenBank/DDBJ databases">
        <authorList>
            <person name="Zivanovic Y."/>
            <person name="Moreira D."/>
            <person name="Lopez-Garcia P."/>
        </authorList>
    </citation>
    <scope>NUCLEOTIDE SEQUENCE</scope>
    <source>
        <strain evidence="3">G9</strain>
    </source>
</reference>
<dbReference type="NCBIfam" id="TIGR01901">
    <property type="entry name" value="adhes_NPXG"/>
    <property type="match status" value="1"/>
</dbReference>
<evidence type="ECO:0000313" key="3">
    <source>
        <dbReference type="EMBL" id="MDG2991209.1"/>
    </source>
</evidence>
<dbReference type="InterPro" id="IPR012334">
    <property type="entry name" value="Pectin_lyas_fold"/>
</dbReference>
<evidence type="ECO:0000259" key="2">
    <source>
        <dbReference type="SMART" id="SM00912"/>
    </source>
</evidence>
<protein>
    <submittedName>
        <fullName evidence="3">CHAT domain-containing protein</fullName>
    </submittedName>
</protein>
<dbReference type="Gene3D" id="2.160.20.10">
    <property type="entry name" value="Single-stranded right-handed beta-helix, Pectin lyase-like"/>
    <property type="match status" value="1"/>
</dbReference>
<comment type="caution">
    <text evidence="3">The sequence shown here is derived from an EMBL/GenBank/DDBJ whole genome shotgun (WGS) entry which is preliminary data.</text>
</comment>
<dbReference type="InterPro" id="IPR011050">
    <property type="entry name" value="Pectin_lyase_fold/virulence"/>
</dbReference>
<dbReference type="Pfam" id="PF05860">
    <property type="entry name" value="TPS"/>
    <property type="match status" value="1"/>
</dbReference>
<dbReference type="Pfam" id="PF12770">
    <property type="entry name" value="CHAT"/>
    <property type="match status" value="1"/>
</dbReference>
<accession>A0ABT6F021</accession>
<keyword evidence="1" id="KW-0732">Signal</keyword>
<feature type="chain" id="PRO_5046508328" evidence="1">
    <location>
        <begin position="26"/>
        <end position="1644"/>
    </location>
</feature>
<dbReference type="SMART" id="SM00912">
    <property type="entry name" value="Haemagg_act"/>
    <property type="match status" value="1"/>
</dbReference>
<sequence length="1644" mass="170148">MKATHWLGIALLTGFLAGPEIPATAQITPAVNGTGTIVNFNGHQYDISGGATSSDGRNLFHVLKDFNLSDQQIANFMANPGLFNILTGVNGGQPSYINGLIQITGGSPNLYFLNPAGIVFGPNASLNVPAAFHASTAQRVHFDGGIFDLNGVNDYANLLGNPTGFQFANTGIIINEGNLSVQPGQNLSLMGHQVLNTGTLSAPGGNVTIVAVPETGMVRISQEGMLLSLEIPMDRIPEDGVIRATDLPALITGGGQRPRVNSVIHHADGSVSLIHDPTKVAMNRNTALVGGAIDVSSGSGMGGTINVLGKNIGLISANLDASGILGGGTMLIGGDYLGGSAGTQRLDASFNAQNLFINPGSVIKADALTHGNGGTVIAWADGSTQFHGLITARGGPQGGDGGFVETSGRQALSVTGMVDTSAPQGLTGTWLLDPTDIEIVPGTVGLVGGVVDGVFEFKELGLAANAQVGAESIQNALLTNNVIVTTQSGGPSQGNIVVNAPITSGSGNFLELLANNNIAINQSISLQNGKLILHSSGTGTNVTQTASITANALELIGAANFNLTNPQNAVTTLSSSSTNPMNSLAFVNNVPLIISNLQSTGNIDLTSGTLTLNGATITSQSGGISFNGNTTLQGNNTVNAINNNVIFNNLLNGPGSLSLSASNANFVGAIGSTTPVVNLGLSISNTTIFNNTVNSQTITTGSSGTTQIRGNIDTSNNQIYNNAVVINPVNPGSPLTINGNQINFNSTLNTGSGTIVLSSGAGVNFNGGANSVSGTGGLIFGVTGIGNFSQSNFTPLANGFSFIGVGAPQGVNITSNITVQDPLIIGSLGSINTNGNSITGVDNASITLRSVTPQTFQQLTTGTLSLANLNQLPIGQGSIIAGNISSSGGFINLAGQTISANNIFTSTNNAQIRLVSDDAINTGNLTSNGGAIALFSAFSSITTGNIFSGGGLVYLDSIGDITTGNIFTRGGNIDIAAYGGGNIATGTLDTSGSGGNISLFGQNVSTGNINTNGGTFISRSGNFTPLTGVADIDPVVSGNLSISSLFEGTSSSGTQVGNLTFGSLTTNGGNVSLTGNNILFEFINAGSGTININAGNSLRATGGFFQNGIFTSLFGSSINLFINSDTPFLVGDSSQNGAAGALSTGTTTIAPTSPTSPITLSGVVQQDTIRFENLGPQLAQGCTAQELDNNECAQIETDLIPIPPVSRSPFIDPLLATGPVLFNPTFLLSQIDLAFAQGDLERALSLMEQLSDQEFNSYFGRAFSEGAMSLERVQQILALIAEQTGQKPALIYVLSRPQQVELLLVMPEGEPIHRPIRGVSQVELTSVVQSFANQVRDPRLTETTSYLAPAQQLYQWLIGPLREDLDAQDINTLVFSLDATTRGIPMAALHDGQQFLVENFSTGLVPSMSLMDPRYRDIRQGRILAMGAEEFVDQSPLPAVPIELAQITQDLGGGVEFINEQFTIPNLQAERRRQSFNVIHLATHGEFNPGSPDDSFIVFSDGRLTLNDMPNLRLDRSDIELLTLSACRTAAGDNNAELGFAGLAVQSGIKSALASLWYVSDEGTLALMTEFYRQLNTAPIKAEALRQAQIGMINGTVQVRDNELQSVRGEAGIPLPATITRGVSDRTLTHPYYWAAFTMIGSPW</sequence>
<dbReference type="EMBL" id="JAKKUT010000002">
    <property type="protein sequence ID" value="MDG2991209.1"/>
    <property type="molecule type" value="Genomic_DNA"/>
</dbReference>
<dbReference type="InterPro" id="IPR008638">
    <property type="entry name" value="FhaB/CdiA-like_TPS"/>
</dbReference>
<dbReference type="InterPro" id="IPR024983">
    <property type="entry name" value="CHAT_dom"/>
</dbReference>
<feature type="signal peptide" evidence="1">
    <location>
        <begin position="1"/>
        <end position="25"/>
    </location>
</feature>
<dbReference type="SUPFAM" id="SSF51126">
    <property type="entry name" value="Pectin lyase-like"/>
    <property type="match status" value="1"/>
</dbReference>
<organism evidence="3 4">
    <name type="scientific">Candidatus Synechococcus calcipolaris G9</name>
    <dbReference type="NCBI Taxonomy" id="1497997"/>
    <lineage>
        <taxon>Bacteria</taxon>
        <taxon>Bacillati</taxon>
        <taxon>Cyanobacteriota</taxon>
        <taxon>Cyanophyceae</taxon>
        <taxon>Synechococcales</taxon>
        <taxon>Synechococcaceae</taxon>
        <taxon>Synechococcus</taxon>
    </lineage>
</organism>
<evidence type="ECO:0000313" key="4">
    <source>
        <dbReference type="Proteomes" id="UP001154265"/>
    </source>
</evidence>
<evidence type="ECO:0000256" key="1">
    <source>
        <dbReference type="SAM" id="SignalP"/>
    </source>
</evidence>